<keyword evidence="2" id="KW-0540">Nuclease</keyword>
<keyword evidence="3" id="KW-1185">Reference proteome</keyword>
<dbReference type="AlphaFoldDB" id="A0A923KLR8"/>
<gene>
    <name evidence="2" type="ORF">H7U19_07410</name>
</gene>
<dbReference type="InterPro" id="IPR012297">
    <property type="entry name" value="EcoO109IR_cat_dom_sf"/>
</dbReference>
<evidence type="ECO:0000313" key="3">
    <source>
        <dbReference type="Proteomes" id="UP000656244"/>
    </source>
</evidence>
<name>A0A923KLR8_9FLAO</name>
<dbReference type="Gene3D" id="3.40.1560.10">
    <property type="entry name" value="type ii restriction endonuclease, domain 2"/>
    <property type="match status" value="1"/>
</dbReference>
<accession>A0A923KLR8</accession>
<proteinExistence type="predicted"/>
<dbReference type="RefSeq" id="WP_186560801.1">
    <property type="nucleotide sequence ID" value="NZ_JACNMF010000002.1"/>
</dbReference>
<keyword evidence="2" id="KW-0378">Hydrolase</keyword>
<dbReference type="GO" id="GO:0004519">
    <property type="term" value="F:endonuclease activity"/>
    <property type="evidence" value="ECO:0007669"/>
    <property type="project" value="UniProtKB-KW"/>
</dbReference>
<feature type="domain" description="Type II restriction endonuclease EcoO109IR" evidence="1">
    <location>
        <begin position="58"/>
        <end position="212"/>
    </location>
</feature>
<keyword evidence="2" id="KW-0255">Endonuclease</keyword>
<evidence type="ECO:0000313" key="2">
    <source>
        <dbReference type="EMBL" id="MBC3758225.1"/>
    </source>
</evidence>
<dbReference type="SUPFAM" id="SSF52980">
    <property type="entry name" value="Restriction endonuclease-like"/>
    <property type="match status" value="1"/>
</dbReference>
<organism evidence="2 3">
    <name type="scientific">Hyunsoonleella aquatilis</name>
    <dbReference type="NCBI Taxonomy" id="2762758"/>
    <lineage>
        <taxon>Bacteria</taxon>
        <taxon>Pseudomonadati</taxon>
        <taxon>Bacteroidota</taxon>
        <taxon>Flavobacteriia</taxon>
        <taxon>Flavobacteriales</taxon>
        <taxon>Flavobacteriaceae</taxon>
    </lineage>
</organism>
<dbReference type="InterPro" id="IPR032793">
    <property type="entry name" value="RE_EcoO109IR"/>
</dbReference>
<dbReference type="Proteomes" id="UP000656244">
    <property type="component" value="Unassembled WGS sequence"/>
</dbReference>
<dbReference type="Pfam" id="PF14511">
    <property type="entry name" value="RE_EcoO109I"/>
    <property type="match status" value="1"/>
</dbReference>
<evidence type="ECO:0000259" key="1">
    <source>
        <dbReference type="Pfam" id="PF14511"/>
    </source>
</evidence>
<comment type="caution">
    <text evidence="2">The sequence shown here is derived from an EMBL/GenBank/DDBJ whole genome shotgun (WGS) entry which is preliminary data.</text>
</comment>
<protein>
    <submittedName>
        <fullName evidence="2">Restriction endonuclease</fullName>
    </submittedName>
</protein>
<sequence>MNDIQRERILHNAKEFFRNEIVHAHLDGAVNRASSLKSYKINPFLLAYLANFLEGNSTPRSFAKALLYPRLLSTSITTTFGSKVQKMISELFDGMMGSVVQGIDIEFIDALDGRKKYCQIKSGPNTINKDDVKTVTDHFQAVKNLARTNNLDVRLGDMVVGVLYGNENELSTHYKNIHKEFPVMVGKEFWFHLTGEEDFYFKLSNAVGEVALEIDGSKILEQAISKLAKEIEEVYPSSTFNK</sequence>
<reference evidence="2" key="1">
    <citation type="submission" date="2020-08" db="EMBL/GenBank/DDBJ databases">
        <title>Hyunsoonleella sp. strain SJ7 genome sequencing and assembly.</title>
        <authorList>
            <person name="Kim I."/>
        </authorList>
    </citation>
    <scope>NUCLEOTIDE SEQUENCE</scope>
    <source>
        <strain evidence="2">SJ7</strain>
    </source>
</reference>
<dbReference type="EMBL" id="JACNMF010000002">
    <property type="protein sequence ID" value="MBC3758225.1"/>
    <property type="molecule type" value="Genomic_DNA"/>
</dbReference>
<dbReference type="CDD" id="cd22346">
    <property type="entry name" value="PDDEXK_nuclease"/>
    <property type="match status" value="1"/>
</dbReference>
<dbReference type="InterPro" id="IPR011335">
    <property type="entry name" value="Restrct_endonuc-II-like"/>
</dbReference>